<gene>
    <name evidence="2" type="ORF">PHACADRAFT_144626</name>
</gene>
<feature type="compositionally biased region" description="Basic residues" evidence="1">
    <location>
        <begin position="166"/>
        <end position="175"/>
    </location>
</feature>
<feature type="non-terminal residue" evidence="2">
    <location>
        <position position="1"/>
    </location>
</feature>
<dbReference type="RefSeq" id="XP_007396126.1">
    <property type="nucleotide sequence ID" value="XM_007396064.1"/>
</dbReference>
<dbReference type="EMBL" id="JH930472">
    <property type="protein sequence ID" value="EKM55810.1"/>
    <property type="molecule type" value="Genomic_DNA"/>
</dbReference>
<feature type="non-terminal residue" evidence="2">
    <location>
        <position position="175"/>
    </location>
</feature>
<evidence type="ECO:0000313" key="3">
    <source>
        <dbReference type="Proteomes" id="UP000008370"/>
    </source>
</evidence>
<feature type="compositionally biased region" description="Basic and acidic residues" evidence="1">
    <location>
        <begin position="153"/>
        <end position="162"/>
    </location>
</feature>
<evidence type="ECO:0000256" key="1">
    <source>
        <dbReference type="SAM" id="MobiDB-lite"/>
    </source>
</evidence>
<dbReference type="GeneID" id="18908631"/>
<dbReference type="InParanoid" id="K5W9G1"/>
<dbReference type="HOGENOM" id="CLU_1536166_0_0_1"/>
<feature type="region of interest" description="Disordered" evidence="1">
    <location>
        <begin position="75"/>
        <end position="175"/>
    </location>
</feature>
<dbReference type="AlphaFoldDB" id="K5W9G1"/>
<name>K5W9G1_PHACS</name>
<proteinExistence type="predicted"/>
<accession>K5W9G1</accession>
<dbReference type="Proteomes" id="UP000008370">
    <property type="component" value="Unassembled WGS sequence"/>
</dbReference>
<keyword evidence="3" id="KW-1185">Reference proteome</keyword>
<organism evidence="2 3">
    <name type="scientific">Phanerochaete carnosa (strain HHB-10118-sp)</name>
    <name type="common">White-rot fungus</name>
    <name type="synonym">Peniophora carnosa</name>
    <dbReference type="NCBI Taxonomy" id="650164"/>
    <lineage>
        <taxon>Eukaryota</taxon>
        <taxon>Fungi</taxon>
        <taxon>Dikarya</taxon>
        <taxon>Basidiomycota</taxon>
        <taxon>Agaricomycotina</taxon>
        <taxon>Agaricomycetes</taxon>
        <taxon>Polyporales</taxon>
        <taxon>Phanerochaetaceae</taxon>
        <taxon>Phanerochaete</taxon>
    </lineage>
</organism>
<sequence length="175" mass="19604">NFRTRCLEGYGDASPTPALIDVSPSDVEIRVKRLVEGYRSLQTEHGEVVARYTADHRKWRRFKQWLLVGIADKERPSRSPLSDKVAKENVAGGTIERDADAAARESLSAAANFVQDHESNSNTLGKRRAHEDPSSPTSKRKAKFEGCQAAEEENNKAVEEIAAKPLQRRGRYAHY</sequence>
<protein>
    <submittedName>
        <fullName evidence="2">Uncharacterized protein</fullName>
    </submittedName>
</protein>
<dbReference type="KEGG" id="pco:PHACADRAFT_144626"/>
<evidence type="ECO:0000313" key="2">
    <source>
        <dbReference type="EMBL" id="EKM55810.1"/>
    </source>
</evidence>
<reference evidence="2 3" key="1">
    <citation type="journal article" date="2012" name="BMC Genomics">
        <title>Comparative genomics of the white-rot fungi, Phanerochaete carnosa and P. chrysosporium, to elucidate the genetic basis of the distinct wood types they colonize.</title>
        <authorList>
            <person name="Suzuki H."/>
            <person name="MacDonald J."/>
            <person name="Syed K."/>
            <person name="Salamov A."/>
            <person name="Hori C."/>
            <person name="Aerts A."/>
            <person name="Henrissat B."/>
            <person name="Wiebenga A."/>
            <person name="vanKuyk P.A."/>
            <person name="Barry K."/>
            <person name="Lindquist E."/>
            <person name="LaButti K."/>
            <person name="Lapidus A."/>
            <person name="Lucas S."/>
            <person name="Coutinho P."/>
            <person name="Gong Y."/>
            <person name="Samejima M."/>
            <person name="Mahadevan R."/>
            <person name="Abou-Zaid M."/>
            <person name="de Vries R.P."/>
            <person name="Igarashi K."/>
            <person name="Yadav J.S."/>
            <person name="Grigoriev I.V."/>
            <person name="Master E.R."/>
        </authorList>
    </citation>
    <scope>NUCLEOTIDE SEQUENCE [LARGE SCALE GENOMIC DNA]</scope>
    <source>
        <strain evidence="2 3">HHB-10118-sp</strain>
    </source>
</reference>